<evidence type="ECO:0000313" key="5">
    <source>
        <dbReference type="Proteomes" id="UP000028524"/>
    </source>
</evidence>
<accession>A0A084QS60</accession>
<proteinExistence type="predicted"/>
<dbReference type="EMBL" id="KL660381">
    <property type="protein sequence ID" value="KFA66795.1"/>
    <property type="molecule type" value="Genomic_DNA"/>
</dbReference>
<keyword evidence="5" id="KW-1185">Reference proteome</keyword>
<dbReference type="InterPro" id="IPR035994">
    <property type="entry name" value="Nucleoside_phosphorylase_sf"/>
</dbReference>
<dbReference type="Gene3D" id="3.40.50.1580">
    <property type="entry name" value="Nucleoside phosphorylase domain"/>
    <property type="match status" value="1"/>
</dbReference>
<dbReference type="Gene3D" id="3.40.50.300">
    <property type="entry name" value="P-loop containing nucleotide triphosphate hydrolases"/>
    <property type="match status" value="1"/>
</dbReference>
<reference evidence="4 5" key="1">
    <citation type="journal article" date="2014" name="BMC Genomics">
        <title>Comparative genome sequencing reveals chemotype-specific gene clusters in the toxigenic black mold Stachybotrys.</title>
        <authorList>
            <person name="Semeiks J."/>
            <person name="Borek D."/>
            <person name="Otwinowski Z."/>
            <person name="Grishin N.V."/>
        </authorList>
    </citation>
    <scope>NUCLEOTIDE SEQUENCE [LARGE SCALE GENOMIC DNA]</scope>
    <source>
        <strain evidence="4 5">IBT 40285</strain>
    </source>
</reference>
<dbReference type="InterPro" id="IPR054471">
    <property type="entry name" value="GPIID_WHD"/>
</dbReference>
<evidence type="ECO:0000313" key="4">
    <source>
        <dbReference type="EMBL" id="KFA66795.1"/>
    </source>
</evidence>
<dbReference type="InterPro" id="IPR027417">
    <property type="entry name" value="P-loop_NTPase"/>
</dbReference>
<evidence type="ECO:0000256" key="1">
    <source>
        <dbReference type="ARBA" id="ARBA00022737"/>
    </source>
</evidence>
<dbReference type="InterPro" id="IPR056884">
    <property type="entry name" value="NPHP3-like_N"/>
</dbReference>
<keyword evidence="1" id="KW-0677">Repeat</keyword>
<name>A0A084QS60_STAC4</name>
<gene>
    <name evidence="4" type="ORF">S40285_08829</name>
</gene>
<dbReference type="Gene3D" id="1.25.40.20">
    <property type="entry name" value="Ankyrin repeat-containing domain"/>
    <property type="match status" value="1"/>
</dbReference>
<dbReference type="OMA" id="TETCLFY"/>
<protein>
    <submittedName>
        <fullName evidence="4">Uncharacterized protein</fullName>
    </submittedName>
</protein>
<dbReference type="Proteomes" id="UP000028524">
    <property type="component" value="Unassembled WGS sequence"/>
</dbReference>
<evidence type="ECO:0000259" key="2">
    <source>
        <dbReference type="Pfam" id="PF22939"/>
    </source>
</evidence>
<dbReference type="STRING" id="1283841.A0A084QS60"/>
<dbReference type="GO" id="GO:0009116">
    <property type="term" value="P:nucleoside metabolic process"/>
    <property type="evidence" value="ECO:0007669"/>
    <property type="project" value="InterPro"/>
</dbReference>
<organism evidence="4 5">
    <name type="scientific">Stachybotrys chlorohalonatus (strain IBT 40285)</name>
    <dbReference type="NCBI Taxonomy" id="1283841"/>
    <lineage>
        <taxon>Eukaryota</taxon>
        <taxon>Fungi</taxon>
        <taxon>Dikarya</taxon>
        <taxon>Ascomycota</taxon>
        <taxon>Pezizomycotina</taxon>
        <taxon>Sordariomycetes</taxon>
        <taxon>Hypocreomycetidae</taxon>
        <taxon>Hypocreales</taxon>
        <taxon>Stachybotryaceae</taxon>
        <taxon>Stachybotrys</taxon>
    </lineage>
</organism>
<feature type="domain" description="GPI inositol-deacylase winged helix" evidence="2">
    <location>
        <begin position="673"/>
        <end position="769"/>
    </location>
</feature>
<dbReference type="PANTHER" id="PTHR46082">
    <property type="entry name" value="ATP/GTP-BINDING PROTEIN-RELATED"/>
    <property type="match status" value="1"/>
</dbReference>
<dbReference type="PANTHER" id="PTHR46082:SF11">
    <property type="entry name" value="AAA+ ATPASE DOMAIN-CONTAINING PROTEIN-RELATED"/>
    <property type="match status" value="1"/>
</dbReference>
<dbReference type="OrthoDB" id="194358at2759"/>
<dbReference type="AlphaFoldDB" id="A0A084QS60"/>
<dbReference type="HOGENOM" id="CLU_000288_34_2_1"/>
<dbReference type="InParanoid" id="A0A084QS60"/>
<evidence type="ECO:0000259" key="3">
    <source>
        <dbReference type="Pfam" id="PF24883"/>
    </source>
</evidence>
<sequence length="1207" mass="134487">MSAVTGGNASHRGASRPQYDNEAYTIGWICALITEYVAAQAFLDEEHQRTTPSAERDNNHYTLGTMGKNKIVIAVLPDGEYGLVAAATVARDLLHSFPNVRVGLMVGIGGGAPSSKHDIRLGDVVVSLPGNGHGGVVQYDYGKTIQGQDFKMTGSLNRPPGVLMTALCGLRARHECHGHNITEDIEAVLAKKPRLRKKFSQPEPGLDRLYNSITIHPPDCDDSCMEACGQDGSLISRPVRTEEDDSPMIHYGLIASANQLMKDALLRDKLSKEKGVMCFEMEAAGLMNHFPCLVIRGICDYSDTHKNKAWQQYAAMTAAAFAKDLLSEVHPAKVEAERKISDILSEVEQDVRETKDAVEQMASSSKLGKMHKWLCPPDPSTNLNKALTLRHPHSGEWLVQSEEFSKWKTKSKSFLWLNGIPGCGKTILISTVILDLQMSDQALLYFYFDFSDESKQSLDKMIRSFIYQCGCKSPEAREILDSLFESYNDGKSQPSFDSLCDALAQMMSKFEVVRIIIDALDECRKRNNCKAEDLLGWIKDVQKSTICTQLLVTSRPERDIRSAITEWASNEDNIPLQTARVGRDICQYVKARVREHNGLSRWKKHPTIQAEIESILTEKADGMFRWVACQLDSLEFCLDLPSLRRALHDLPKTLDETYSRIIHSIPSEYLPHTKRILQFLAYSEEPLLVEELVDAIAVDLTDRPRFKTENRMPIPDEIRRVASSLVVEIPVTIKRLGHDTVEARIVTSQILQLAHFSVKEWLLSDRVETIIAYELQEINARADIAMVCLGYMLELETFLKDYDEIIITPAWRAVNSNRLYRSRPLLGYSEKYWAVHARAAEGRADAVLVLARELFSSPKAFKTILPQMNPRLFVSSDQSACSSEQWMGYPAQDLIKQVAEVNRQNSGWTTALHDAARPGHDQVIGIDSLILYSSELKLLSRQGGFGTPLVAASSMGHESTKCVDANSLGKRSERPLLTAIQIKHFRIALLLLEAGDDPNMCDSGTTLSVFQHTVRYESETIVSLLVEKSIRTWQNSCSMEVLLELAAQNCGHGRAIVALLMEKSEGLARITESTIKAATGNFGSSVLNFLLDQGQPRLTVTEDIVRSPAANPGIDTQTMAWLLDNRLFDPDITNMIQAAASNSVYGVELIEFLVQGHGKDLILTDVVIMAAVKNPRLGADILAIFQNIDRIQISEPIVEAAVSTFHR</sequence>
<feature type="domain" description="Nephrocystin 3-like N-terminal" evidence="3">
    <location>
        <begin position="394"/>
        <end position="555"/>
    </location>
</feature>
<dbReference type="GO" id="GO:0003824">
    <property type="term" value="F:catalytic activity"/>
    <property type="evidence" value="ECO:0007669"/>
    <property type="project" value="InterPro"/>
</dbReference>
<dbReference type="SUPFAM" id="SSF52540">
    <property type="entry name" value="P-loop containing nucleoside triphosphate hydrolases"/>
    <property type="match status" value="1"/>
</dbReference>
<dbReference type="Pfam" id="PF22939">
    <property type="entry name" value="WHD_GPIID"/>
    <property type="match status" value="1"/>
</dbReference>
<dbReference type="InterPro" id="IPR036770">
    <property type="entry name" value="Ankyrin_rpt-contain_sf"/>
</dbReference>
<dbReference type="SUPFAM" id="SSF53167">
    <property type="entry name" value="Purine and uridine phosphorylases"/>
    <property type="match status" value="1"/>
</dbReference>
<dbReference type="Pfam" id="PF24883">
    <property type="entry name" value="NPHP3_N"/>
    <property type="match status" value="1"/>
</dbReference>
<dbReference type="InterPro" id="IPR053137">
    <property type="entry name" value="NLR-like"/>
</dbReference>
<dbReference type="SUPFAM" id="SSF48403">
    <property type="entry name" value="Ankyrin repeat"/>
    <property type="match status" value="1"/>
</dbReference>